<keyword evidence="1" id="KW-0732">Signal</keyword>
<dbReference type="Proteomes" id="UP001295423">
    <property type="component" value="Unassembled WGS sequence"/>
</dbReference>
<gene>
    <name evidence="2" type="ORF">CYCCA115_LOCUS5033</name>
</gene>
<keyword evidence="3" id="KW-1185">Reference proteome</keyword>
<feature type="chain" id="PRO_5042040457" description="Beta-mannosidase" evidence="1">
    <location>
        <begin position="26"/>
        <end position="371"/>
    </location>
</feature>
<proteinExistence type="predicted"/>
<dbReference type="InterPro" id="IPR057491">
    <property type="entry name" value="DiatomPyrShell"/>
</dbReference>
<dbReference type="Pfam" id="PF25192">
    <property type="entry name" value="DiatomPyrShell"/>
    <property type="match status" value="1"/>
</dbReference>
<comment type="caution">
    <text evidence="2">The sequence shown here is derived from an EMBL/GenBank/DDBJ whole genome shotgun (WGS) entry which is preliminary data.</text>
</comment>
<organism evidence="2 3">
    <name type="scientific">Cylindrotheca closterium</name>
    <dbReference type="NCBI Taxonomy" id="2856"/>
    <lineage>
        <taxon>Eukaryota</taxon>
        <taxon>Sar</taxon>
        <taxon>Stramenopiles</taxon>
        <taxon>Ochrophyta</taxon>
        <taxon>Bacillariophyta</taxon>
        <taxon>Bacillariophyceae</taxon>
        <taxon>Bacillariophycidae</taxon>
        <taxon>Bacillariales</taxon>
        <taxon>Bacillariaceae</taxon>
        <taxon>Cylindrotheca</taxon>
    </lineage>
</organism>
<feature type="signal peptide" evidence="1">
    <location>
        <begin position="1"/>
        <end position="25"/>
    </location>
</feature>
<evidence type="ECO:0000313" key="3">
    <source>
        <dbReference type="Proteomes" id="UP001295423"/>
    </source>
</evidence>
<name>A0AAD2FJS9_9STRA</name>
<evidence type="ECO:0000313" key="2">
    <source>
        <dbReference type="EMBL" id="CAJ1936091.1"/>
    </source>
</evidence>
<evidence type="ECO:0000256" key="1">
    <source>
        <dbReference type="SAM" id="SignalP"/>
    </source>
</evidence>
<accession>A0AAD2FJS9</accession>
<evidence type="ECO:0008006" key="4">
    <source>
        <dbReference type="Google" id="ProtNLM"/>
    </source>
</evidence>
<protein>
    <recommendedName>
        <fullName evidence="4">Beta-mannosidase</fullName>
    </recommendedName>
</protein>
<sequence length="371" mass="40888">MKPLRPSVSVILFFMLSTIKTFSSAFPSSSAGLRRTIHGTTLDSRTPPKSDGFMILTESAAKNQRSTETKLNYASSSIREVVQGSSLRVFPFSSSRTSRSLRIDMMTDGRPLEARVELWHGPDHCPQKVRVYSENGYDRPFRACIEPPSGDSNFAVAIKNTGKNFEFPLAASVQDLEAMDEADANPFYDSQLLLEDGDDSYGNVLSRTNGRVIQGGAIRSFNFAPKVDKIQVLLETSGLPLCARIEISQGPDSNKQVMDIFSEDGKQFPLYLAIDLPHSSSSSSITATTSSPVSSVDGQEHVMRIINAATMEYPIKVWTDSYTTVGSNDNAASSRIVETRRLLEASMDDNTNIPALRVPNVEESKSYRNTW</sequence>
<dbReference type="AlphaFoldDB" id="A0AAD2FJS9"/>
<reference evidence="2" key="1">
    <citation type="submission" date="2023-08" db="EMBL/GenBank/DDBJ databases">
        <authorList>
            <person name="Audoor S."/>
            <person name="Bilcke G."/>
        </authorList>
    </citation>
    <scope>NUCLEOTIDE SEQUENCE</scope>
</reference>
<dbReference type="EMBL" id="CAKOGP040000546">
    <property type="protein sequence ID" value="CAJ1936091.1"/>
    <property type="molecule type" value="Genomic_DNA"/>
</dbReference>